<evidence type="ECO:0000256" key="3">
    <source>
        <dbReference type="ARBA" id="ARBA00022989"/>
    </source>
</evidence>
<gene>
    <name evidence="6" type="ORF">BJ125_1045</name>
    <name evidence="7" type="ORF">SAMN05892882_1045</name>
</gene>
<dbReference type="InterPro" id="IPR003752">
    <property type="entry name" value="DiS_bond_form_DsbB/BdbC"/>
</dbReference>
<keyword evidence="2 5" id="KW-0812">Transmembrane</keyword>
<feature type="transmembrane region" description="Helical" evidence="5">
    <location>
        <begin position="60"/>
        <end position="77"/>
    </location>
</feature>
<dbReference type="GO" id="GO:0015035">
    <property type="term" value="F:protein-disulfide reductase activity"/>
    <property type="evidence" value="ECO:0007669"/>
    <property type="project" value="InterPro"/>
</dbReference>
<dbReference type="Pfam" id="PF02600">
    <property type="entry name" value="DsbB"/>
    <property type="match status" value="1"/>
</dbReference>
<evidence type="ECO:0000256" key="5">
    <source>
        <dbReference type="SAM" id="Phobius"/>
    </source>
</evidence>
<keyword evidence="4 5" id="KW-0472">Membrane</keyword>
<feature type="transmembrane region" description="Helical" evidence="5">
    <location>
        <begin position="84"/>
        <end position="105"/>
    </location>
</feature>
<dbReference type="RefSeq" id="WP_114356844.1">
    <property type="nucleotide sequence ID" value="NZ_QRDT01000004.1"/>
</dbReference>
<reference evidence="6 9" key="2">
    <citation type="submission" date="2018-07" db="EMBL/GenBank/DDBJ databases">
        <title>Genomic Encyclopedia of Archaeal and Bacterial Type Strains, Phase II (KMG-II): from individual species to whole genera.</title>
        <authorList>
            <person name="Goeker M."/>
        </authorList>
    </citation>
    <scope>NUCLEOTIDE SEQUENCE [LARGE SCALE GENOMIC DNA]</scope>
    <source>
        <strain evidence="6 9">JA575</strain>
    </source>
</reference>
<dbReference type="InterPro" id="IPR023380">
    <property type="entry name" value="DsbB-like_sf"/>
</dbReference>
<organism evidence="7 8">
    <name type="scientific">Rhodopseudomonas pentothenatexigens</name>
    <dbReference type="NCBI Taxonomy" id="999699"/>
    <lineage>
        <taxon>Bacteria</taxon>
        <taxon>Pseudomonadati</taxon>
        <taxon>Pseudomonadota</taxon>
        <taxon>Alphaproteobacteria</taxon>
        <taxon>Hyphomicrobiales</taxon>
        <taxon>Nitrobacteraceae</taxon>
        <taxon>Rhodopseudomonas</taxon>
    </lineage>
</organism>
<evidence type="ECO:0000256" key="2">
    <source>
        <dbReference type="ARBA" id="ARBA00022692"/>
    </source>
</evidence>
<dbReference type="PIRSF" id="PIRSF033913">
    <property type="entry name" value="S-S_format_DsbB"/>
    <property type="match status" value="1"/>
</dbReference>
<reference evidence="7 8" key="1">
    <citation type="submission" date="2017-08" db="EMBL/GenBank/DDBJ databases">
        <authorList>
            <person name="de Groot N.N."/>
        </authorList>
    </citation>
    <scope>NUCLEOTIDE SEQUENCE [LARGE SCALE GENOMIC DNA]</scope>
    <source>
        <strain evidence="7 8">JA575</strain>
    </source>
</reference>
<dbReference type="EMBL" id="UFQQ01000004">
    <property type="protein sequence ID" value="SSW89709.1"/>
    <property type="molecule type" value="Genomic_DNA"/>
</dbReference>
<dbReference type="GO" id="GO:0016020">
    <property type="term" value="C:membrane"/>
    <property type="evidence" value="ECO:0007669"/>
    <property type="project" value="UniProtKB-SubCell"/>
</dbReference>
<evidence type="ECO:0000256" key="1">
    <source>
        <dbReference type="ARBA" id="ARBA00004141"/>
    </source>
</evidence>
<accession>A0A336JNR2</accession>
<evidence type="ECO:0000313" key="9">
    <source>
        <dbReference type="Proteomes" id="UP000256343"/>
    </source>
</evidence>
<keyword evidence="3 5" id="KW-1133">Transmembrane helix</keyword>
<dbReference type="InterPro" id="IPR024199">
    <property type="entry name" value="Uncharacterised_DsbB"/>
</dbReference>
<sequence>MTADLSAPPGIAAEPADAARIAAGVALTVAAVAVAALGLAWFSQLVLEMAPCKLCLEQRYAYYLDVPIGLLIALAAWRRAPVWLLGAGLAVLGLMALGNAGLAAYHAGVEWQLWAGPSDCSGPLLDLSKAGGLLAQLDKVKVVRCDEVQWRFLGLSFAGYNVLMSLALAALCGWGLARLRQR</sequence>
<dbReference type="SUPFAM" id="SSF158442">
    <property type="entry name" value="DsbB-like"/>
    <property type="match status" value="1"/>
</dbReference>
<dbReference type="OrthoDB" id="9808637at2"/>
<dbReference type="GO" id="GO:0006457">
    <property type="term" value="P:protein folding"/>
    <property type="evidence" value="ECO:0007669"/>
    <property type="project" value="InterPro"/>
</dbReference>
<feature type="transmembrane region" description="Helical" evidence="5">
    <location>
        <begin position="21"/>
        <end position="40"/>
    </location>
</feature>
<keyword evidence="9" id="KW-1185">Reference proteome</keyword>
<evidence type="ECO:0000313" key="8">
    <source>
        <dbReference type="Proteomes" id="UP000252631"/>
    </source>
</evidence>
<evidence type="ECO:0000313" key="6">
    <source>
        <dbReference type="EMBL" id="RED38256.1"/>
    </source>
</evidence>
<name>A0A336JNR2_9BRAD</name>
<comment type="subcellular location">
    <subcellularLocation>
        <location evidence="1">Membrane</location>
        <topology evidence="1">Multi-pass membrane protein</topology>
    </subcellularLocation>
</comment>
<dbReference type="Proteomes" id="UP000256343">
    <property type="component" value="Unassembled WGS sequence"/>
</dbReference>
<evidence type="ECO:0000256" key="4">
    <source>
        <dbReference type="ARBA" id="ARBA00023136"/>
    </source>
</evidence>
<evidence type="ECO:0000313" key="7">
    <source>
        <dbReference type="EMBL" id="SSW89709.1"/>
    </source>
</evidence>
<feature type="transmembrane region" description="Helical" evidence="5">
    <location>
        <begin position="157"/>
        <end position="177"/>
    </location>
</feature>
<dbReference type="Gene3D" id="1.20.1550.10">
    <property type="entry name" value="DsbB-like"/>
    <property type="match status" value="1"/>
</dbReference>
<dbReference type="EMBL" id="QRDT01000004">
    <property type="protein sequence ID" value="RED38256.1"/>
    <property type="molecule type" value="Genomic_DNA"/>
</dbReference>
<dbReference type="Proteomes" id="UP000252631">
    <property type="component" value="Unassembled WGS sequence"/>
</dbReference>
<proteinExistence type="predicted"/>
<dbReference type="AlphaFoldDB" id="A0A336JNR2"/>
<protein>
    <submittedName>
        <fullName evidence="7">Disulfide bond formation protein DsbB</fullName>
    </submittedName>
</protein>